<keyword evidence="2" id="KW-0413">Isomerase</keyword>
<evidence type="ECO:0000256" key="1">
    <source>
        <dbReference type="SAM" id="SignalP"/>
    </source>
</evidence>
<dbReference type="EMBL" id="BAABCB010000015">
    <property type="protein sequence ID" value="GAA4242922.1"/>
    <property type="molecule type" value="Genomic_DNA"/>
</dbReference>
<accession>A0ABP8CSL1</accession>
<comment type="caution">
    <text evidence="2">The sequence shown here is derived from an EMBL/GenBank/DDBJ whole genome shotgun (WGS) entry which is preliminary data.</text>
</comment>
<reference evidence="3" key="1">
    <citation type="journal article" date="2019" name="Int. J. Syst. Evol. Microbiol.">
        <title>The Global Catalogue of Microorganisms (GCM) 10K type strain sequencing project: providing services to taxonomists for standard genome sequencing and annotation.</title>
        <authorList>
            <consortium name="The Broad Institute Genomics Platform"/>
            <consortium name="The Broad Institute Genome Sequencing Center for Infectious Disease"/>
            <person name="Wu L."/>
            <person name="Ma J."/>
        </authorList>
    </citation>
    <scope>NUCLEOTIDE SEQUENCE [LARGE SCALE GENOMIC DNA]</scope>
    <source>
        <strain evidence="3">JCM 17633</strain>
    </source>
</reference>
<name>A0ABP8CSL1_9FLAO</name>
<keyword evidence="3" id="KW-1185">Reference proteome</keyword>
<dbReference type="RefSeq" id="WP_334471664.1">
    <property type="nucleotide sequence ID" value="NZ_BAABCB010000015.1"/>
</dbReference>
<dbReference type="Gene3D" id="3.10.50.40">
    <property type="match status" value="1"/>
</dbReference>
<dbReference type="Proteomes" id="UP001501682">
    <property type="component" value="Unassembled WGS sequence"/>
</dbReference>
<evidence type="ECO:0000313" key="3">
    <source>
        <dbReference type="Proteomes" id="UP001501682"/>
    </source>
</evidence>
<protein>
    <submittedName>
        <fullName evidence="2">FKBP-type peptidyl-prolyl cis-trans isomerase</fullName>
    </submittedName>
</protein>
<evidence type="ECO:0000313" key="2">
    <source>
        <dbReference type="EMBL" id="GAA4242922.1"/>
    </source>
</evidence>
<feature type="chain" id="PRO_5045083276" evidence="1">
    <location>
        <begin position="24"/>
        <end position="353"/>
    </location>
</feature>
<gene>
    <name evidence="2" type="ORF">GCM10022292_15410</name>
</gene>
<dbReference type="InterPro" id="IPR046357">
    <property type="entry name" value="PPIase_dom_sf"/>
</dbReference>
<sequence>MKIKTLKITLFLFTLITVFISCSSDDDTGTAIVIADRTEQQVIDDAAIVNYLETHYYNSSFFETGSNHKYSDIIISELPLDVNGNHVNPDNETVLMDVVETRTVTYFETEYKYYVLSLNQGGGGAPKFTDALRVRYEGSSVNEEAGGEEEVFESSATPIELNLQSDGFTVAGTIKAWQLVLPTFKAGFVDGLVDGVVNYTDFGLGVMFIPSGLAYFSAITTGSTYDNLIFKFELLQYEVVDHDNDGIPSYIEDLDGDLDVEDDNTDEDSFSNFIDNNDDGDSVLTIDELIPTTYTVDTNMGEVEPVLAANEFERSRSVNDGVITINTVTIADSNNDGIPDYLDATIEINYNEQ</sequence>
<keyword evidence="1" id="KW-0732">Signal</keyword>
<organism evidence="2 3">
    <name type="scientific">Winogradskyella damuponensis</name>
    <dbReference type="NCBI Taxonomy" id="943939"/>
    <lineage>
        <taxon>Bacteria</taxon>
        <taxon>Pseudomonadati</taxon>
        <taxon>Bacteroidota</taxon>
        <taxon>Flavobacteriia</taxon>
        <taxon>Flavobacteriales</taxon>
        <taxon>Flavobacteriaceae</taxon>
        <taxon>Winogradskyella</taxon>
    </lineage>
</organism>
<feature type="signal peptide" evidence="1">
    <location>
        <begin position="1"/>
        <end position="23"/>
    </location>
</feature>
<dbReference type="GO" id="GO:0016853">
    <property type="term" value="F:isomerase activity"/>
    <property type="evidence" value="ECO:0007669"/>
    <property type="project" value="UniProtKB-KW"/>
</dbReference>
<dbReference type="PROSITE" id="PS51257">
    <property type="entry name" value="PROKAR_LIPOPROTEIN"/>
    <property type="match status" value="1"/>
</dbReference>
<proteinExistence type="predicted"/>